<protein>
    <submittedName>
        <fullName evidence="2">Uncharacterized protein</fullName>
    </submittedName>
</protein>
<evidence type="ECO:0000313" key="2">
    <source>
        <dbReference type="EMBL" id="KGM18137.1"/>
    </source>
</evidence>
<reference evidence="2 3" key="1">
    <citation type="submission" date="2014-10" db="EMBL/GenBank/DDBJ databases">
        <title>Whole Genome sequence of Corynebacterium auriscanis strain CIP 106629.</title>
        <authorList>
            <person name="Hassan S.S."/>
            <person name="Jamal S.B."/>
            <person name="Tiwari S."/>
            <person name="Oliveira L.D.C."/>
            <person name="Souza F."/>
            <person name="Mariano D.C."/>
            <person name="Almeida S."/>
            <person name="Dorella F."/>
            <person name="Pereira F."/>
            <person name="Carvalho A."/>
            <person name="Leal C.A."/>
            <person name="Soares S.D.C."/>
            <person name="Figueiredo H.C."/>
            <person name="Silva A."/>
            <person name="Azevedo V.A."/>
        </authorList>
    </citation>
    <scope>NUCLEOTIDE SEQUENCE [LARGE SCALE GENOMIC DNA]</scope>
    <source>
        <strain evidence="2 3">CIP 106629</strain>
    </source>
</reference>
<dbReference type="RefSeq" id="WP_035115703.1">
    <property type="nucleotide sequence ID" value="NZ_CP047046.1"/>
</dbReference>
<comment type="caution">
    <text evidence="2">The sequence shown here is derived from an EMBL/GenBank/DDBJ whole genome shotgun (WGS) entry which is preliminary data.</text>
</comment>
<proteinExistence type="predicted"/>
<dbReference type="Proteomes" id="UP000030145">
    <property type="component" value="Unassembled WGS sequence"/>
</dbReference>
<organism evidence="2 3">
    <name type="scientific">Corynebacterium auriscanis</name>
    <dbReference type="NCBI Taxonomy" id="99807"/>
    <lineage>
        <taxon>Bacteria</taxon>
        <taxon>Bacillati</taxon>
        <taxon>Actinomycetota</taxon>
        <taxon>Actinomycetes</taxon>
        <taxon>Mycobacteriales</taxon>
        <taxon>Corynebacteriaceae</taxon>
        <taxon>Corynebacterium</taxon>
    </lineage>
</organism>
<dbReference type="AlphaFoldDB" id="A0A0A2DK36"/>
<sequence length="154" mass="18119">MNDLIDAFPKTPGWSIVLVLVLLIFGPAAIFSRESAEKLWIIGRAVAWLRTRQQRSIDRERALEEATVRHLKGRIASLDSQMGEMRADFDEERQDARRRETQIRAEFTEAKEYIIWATSWAHNVLTMHSFHGWKPPIPPWMTFEQWQATRRDND</sequence>
<evidence type="ECO:0000256" key="1">
    <source>
        <dbReference type="SAM" id="Phobius"/>
    </source>
</evidence>
<gene>
    <name evidence="2" type="ORF">MA47_09595</name>
</gene>
<feature type="transmembrane region" description="Helical" evidence="1">
    <location>
        <begin position="12"/>
        <end position="31"/>
    </location>
</feature>
<keyword evidence="1" id="KW-1133">Transmembrane helix</keyword>
<keyword evidence="3" id="KW-1185">Reference proteome</keyword>
<evidence type="ECO:0000313" key="3">
    <source>
        <dbReference type="Proteomes" id="UP000030145"/>
    </source>
</evidence>
<dbReference type="EMBL" id="JRVJ01000021">
    <property type="protein sequence ID" value="KGM18137.1"/>
    <property type="molecule type" value="Genomic_DNA"/>
</dbReference>
<accession>A0A0A2DK36</accession>
<keyword evidence="1" id="KW-0812">Transmembrane</keyword>
<name>A0A0A2DK36_9CORY</name>
<dbReference type="GeneID" id="300553286"/>
<keyword evidence="1" id="KW-0472">Membrane</keyword>